<comment type="caution">
    <text evidence="1">The sequence shown here is derived from an EMBL/GenBank/DDBJ whole genome shotgun (WGS) entry which is preliminary data.</text>
</comment>
<name>A0AAW8PYV5_VIBPH</name>
<accession>A0AAW8PYV5</accession>
<evidence type="ECO:0000313" key="2">
    <source>
        <dbReference type="Proteomes" id="UP001253193"/>
    </source>
</evidence>
<dbReference type="AlphaFoldDB" id="A0AAW8PYV5"/>
<dbReference type="EMBL" id="JAUHGG010000003">
    <property type="protein sequence ID" value="MDS1821199.1"/>
    <property type="molecule type" value="Genomic_DNA"/>
</dbReference>
<dbReference type="Proteomes" id="UP001253193">
    <property type="component" value="Unassembled WGS sequence"/>
</dbReference>
<sequence>MKKNEPNVKELDAKEPDVKKPNVIEDADCWRCKDCGAEWSFLMGDNEVPEICPYCLPEDTE</sequence>
<organism evidence="1 2">
    <name type="scientific">Vibrio parahaemolyticus</name>
    <dbReference type="NCBI Taxonomy" id="670"/>
    <lineage>
        <taxon>Bacteria</taxon>
        <taxon>Pseudomonadati</taxon>
        <taxon>Pseudomonadota</taxon>
        <taxon>Gammaproteobacteria</taxon>
        <taxon>Vibrionales</taxon>
        <taxon>Vibrionaceae</taxon>
        <taxon>Vibrio</taxon>
    </lineage>
</organism>
<reference evidence="1" key="1">
    <citation type="submission" date="2023-06" db="EMBL/GenBank/DDBJ databases">
        <title>Genomic Diversity of Vibrio spp. and Metagenomic Analysis of Pathogens in Florida Gulf Coastal Waters Following Hurricane Ian.</title>
        <authorList>
            <person name="Brumfield K.D."/>
        </authorList>
    </citation>
    <scope>NUCLEOTIDE SEQUENCE</scope>
    <source>
        <strain evidence="1">WBS2B-138</strain>
    </source>
</reference>
<dbReference type="RefSeq" id="WP_311020070.1">
    <property type="nucleotide sequence ID" value="NZ_JAUHGG010000003.1"/>
</dbReference>
<evidence type="ECO:0000313" key="1">
    <source>
        <dbReference type="EMBL" id="MDS1821199.1"/>
    </source>
</evidence>
<proteinExistence type="predicted"/>
<gene>
    <name evidence="1" type="ORF">QX249_11045</name>
</gene>
<protein>
    <submittedName>
        <fullName evidence="1">Uncharacterized protein</fullName>
    </submittedName>
</protein>